<evidence type="ECO:0000256" key="1">
    <source>
        <dbReference type="SAM" id="MobiDB-lite"/>
    </source>
</evidence>
<dbReference type="InterPro" id="IPR018790">
    <property type="entry name" value="DUF2358"/>
</dbReference>
<accession>A0A812MW77</accession>
<protein>
    <submittedName>
        <fullName evidence="2">Uncharacterized protein</fullName>
    </submittedName>
</protein>
<dbReference type="OrthoDB" id="407547at2759"/>
<gene>
    <name evidence="2" type="ORF">SNAT2548_LOCUS14284</name>
</gene>
<dbReference type="EMBL" id="CAJNDS010001646">
    <property type="protein sequence ID" value="CAE7269288.1"/>
    <property type="molecule type" value="Genomic_DNA"/>
</dbReference>
<reference evidence="2" key="1">
    <citation type="submission" date="2021-02" db="EMBL/GenBank/DDBJ databases">
        <authorList>
            <person name="Dougan E. K."/>
            <person name="Rhodes N."/>
            <person name="Thang M."/>
            <person name="Chan C."/>
        </authorList>
    </citation>
    <scope>NUCLEOTIDE SEQUENCE</scope>
</reference>
<dbReference type="PANTHER" id="PTHR31094:SF2">
    <property type="entry name" value="RIKEN CDNA 2310061I04 GENE"/>
    <property type="match status" value="1"/>
</dbReference>
<dbReference type="Proteomes" id="UP000604046">
    <property type="component" value="Unassembled WGS sequence"/>
</dbReference>
<feature type="compositionally biased region" description="Pro residues" evidence="1">
    <location>
        <begin position="347"/>
        <end position="358"/>
    </location>
</feature>
<organism evidence="2 3">
    <name type="scientific">Symbiodinium natans</name>
    <dbReference type="NCBI Taxonomy" id="878477"/>
    <lineage>
        <taxon>Eukaryota</taxon>
        <taxon>Sar</taxon>
        <taxon>Alveolata</taxon>
        <taxon>Dinophyceae</taxon>
        <taxon>Suessiales</taxon>
        <taxon>Symbiodiniaceae</taxon>
        <taxon>Symbiodinium</taxon>
    </lineage>
</organism>
<evidence type="ECO:0000313" key="2">
    <source>
        <dbReference type="EMBL" id="CAE7269288.1"/>
    </source>
</evidence>
<keyword evidence="3" id="KW-1185">Reference proteome</keyword>
<sequence>MDKASRDASWRGRYFVRPAAAVVGLMLCHRAAAAFIQMVGPAPTRAPTLPRTALSGQGDSELKQEWRLKVAHAVDVLQQDVPLLFATYNGMGGRLPDFSIYSPEINFVDERAPSMVLQGLPVYRNFMAALRWSIRSMFEESKLEITAMGKTLSVDGKLSMRWRLHLWPKGVMSHALDFMAPALQNWGFHLRDTHQWEAPAIVEGYCSYEFDPWSGLISKHTVDIKNPPLFITDLLRQYSGSEVKASLPYGLPLRFQATDATRSLRSSGALAGASLRGEPRAASTIARTAKAAGKDWSFPQSCEDDFECNGGTANFPLQCCELPLVGKFCCKPPEDDIQPNSKDPAWLPLPVPSSDPWR</sequence>
<evidence type="ECO:0000313" key="3">
    <source>
        <dbReference type="Proteomes" id="UP000604046"/>
    </source>
</evidence>
<feature type="region of interest" description="Disordered" evidence="1">
    <location>
        <begin position="336"/>
        <end position="358"/>
    </location>
</feature>
<dbReference type="Pfam" id="PF10184">
    <property type="entry name" value="DUF2358"/>
    <property type="match status" value="1"/>
</dbReference>
<comment type="caution">
    <text evidence="2">The sequence shown here is derived from an EMBL/GenBank/DDBJ whole genome shotgun (WGS) entry which is preliminary data.</text>
</comment>
<proteinExistence type="predicted"/>
<name>A0A812MW77_9DINO</name>
<dbReference type="PANTHER" id="PTHR31094">
    <property type="entry name" value="RIKEN CDNA 2310061I04 GENE"/>
    <property type="match status" value="1"/>
</dbReference>
<dbReference type="AlphaFoldDB" id="A0A812MW77"/>